<dbReference type="KEGG" id="xdi:EZH22_11310"/>
<dbReference type="Pfam" id="PF09550">
    <property type="entry name" value="Phage_TAC_6"/>
    <property type="match status" value="1"/>
</dbReference>
<organism evidence="1 2">
    <name type="scientific">Xanthobacter dioxanivorans</name>
    <dbReference type="NCBI Taxonomy" id="2528964"/>
    <lineage>
        <taxon>Bacteria</taxon>
        <taxon>Pseudomonadati</taxon>
        <taxon>Pseudomonadota</taxon>
        <taxon>Alphaproteobacteria</taxon>
        <taxon>Hyphomicrobiales</taxon>
        <taxon>Xanthobacteraceae</taxon>
        <taxon>Xanthobacter</taxon>
    </lineage>
</organism>
<dbReference type="Proteomes" id="UP000596427">
    <property type="component" value="Chromosome"/>
</dbReference>
<dbReference type="AlphaFoldDB" id="A0A974PSX1"/>
<gene>
    <name evidence="1" type="ORF">EZH22_11310</name>
</gene>
<dbReference type="EMBL" id="CP063362">
    <property type="protein sequence ID" value="QRG08809.1"/>
    <property type="molecule type" value="Genomic_DNA"/>
</dbReference>
<reference evidence="1 2" key="1">
    <citation type="submission" date="2020-10" db="EMBL/GenBank/DDBJ databases">
        <title>Degradation of 1,4-Dioxane by Xanthobacter sp. YN2, via a Novel Group-2 Soluble Di-Iron Monooxygenase.</title>
        <authorList>
            <person name="Ma F."/>
            <person name="Wang Y."/>
            <person name="Yang J."/>
            <person name="Guo H."/>
            <person name="Su D."/>
            <person name="Yu L."/>
        </authorList>
    </citation>
    <scope>NUCLEOTIDE SEQUENCE [LARGE SCALE GENOMIC DNA]</scope>
    <source>
        <strain evidence="1 2">YN2</strain>
    </source>
</reference>
<keyword evidence="2" id="KW-1185">Reference proteome</keyword>
<evidence type="ECO:0000313" key="1">
    <source>
        <dbReference type="EMBL" id="QRG08809.1"/>
    </source>
</evidence>
<dbReference type="InterPro" id="IPR019056">
    <property type="entry name" value="Phage_TAC_6"/>
</dbReference>
<proteinExistence type="predicted"/>
<evidence type="ECO:0000313" key="2">
    <source>
        <dbReference type="Proteomes" id="UP000596427"/>
    </source>
</evidence>
<dbReference type="RefSeq" id="WP_203195723.1">
    <property type="nucleotide sequence ID" value="NZ_CP063362.1"/>
</dbReference>
<sequence>MRLLNEETTLKLDGFTVRLRPSLRCALAIAEEHGPEPADFCGKLFKGHLGIVADLFAYGIEDGEQRARALAWLTGSGPLRKRMEAVSLPLYRFTLRLAGADPDARASTSREPSRPVAFNKALAELFGFATGILHWSPDAAWRATPHEIAQAMRVWRKAQPGYEPNDDERAEAALSNTFDRQAFETLKNMTA</sequence>
<name>A0A974PSX1_9HYPH</name>
<accession>A0A974PSX1</accession>
<protein>
    <submittedName>
        <fullName evidence="1">Phage tail assembly chaperone</fullName>
    </submittedName>
</protein>